<evidence type="ECO:0000313" key="2">
    <source>
        <dbReference type="EMBL" id="CAB1432842.1"/>
    </source>
</evidence>
<name>A0A9N7YMS4_PLEPL</name>
<accession>A0A9N7YMS4</accession>
<feature type="compositionally biased region" description="Basic and acidic residues" evidence="1">
    <location>
        <begin position="130"/>
        <end position="148"/>
    </location>
</feature>
<evidence type="ECO:0000256" key="1">
    <source>
        <dbReference type="SAM" id="MobiDB-lite"/>
    </source>
</evidence>
<dbReference type="Proteomes" id="UP001153269">
    <property type="component" value="Unassembled WGS sequence"/>
</dbReference>
<reference evidence="2" key="1">
    <citation type="submission" date="2020-03" db="EMBL/GenBank/DDBJ databases">
        <authorList>
            <person name="Weist P."/>
        </authorList>
    </citation>
    <scope>NUCLEOTIDE SEQUENCE</scope>
</reference>
<evidence type="ECO:0000313" key="3">
    <source>
        <dbReference type="Proteomes" id="UP001153269"/>
    </source>
</evidence>
<proteinExistence type="predicted"/>
<gene>
    <name evidence="2" type="ORF">PLEPLA_LOCUS20929</name>
</gene>
<sequence>MESCHGCWELRRPARCHTCFHRVSNFMTPKKHLAYSGAATDGGCDIGTRDACFFIEELIAAPSLHRDPGRTLTSANINRSFPEFSNPPSPANRWHVQVTHRGSARAAGEAGRPSPIDLAPSGMSLAYGRTPEKTHTDNKNMQTPREEAAVEPPCIELAVLTAAKRSNWPMGLNARPSGRRRKRSRYRRRREAFKRWRDKGDILNTFSEEGRWEGERNSNSQLDARGMSQTLTACRKKVRQSQDVGRRDVRRLVSVTRLKGAIRFVADYLCGGGFAGTNLPDGAPAVPVGVLHWVYTSAQLGGSDAFMLCKPPLSVQDAAAAQSLPAGCKP</sequence>
<dbReference type="EMBL" id="CADEAL010001482">
    <property type="protein sequence ID" value="CAB1432842.1"/>
    <property type="molecule type" value="Genomic_DNA"/>
</dbReference>
<dbReference type="AlphaFoldDB" id="A0A9N7YMS4"/>
<comment type="caution">
    <text evidence="2">The sequence shown here is derived from an EMBL/GenBank/DDBJ whole genome shotgun (WGS) entry which is preliminary data.</text>
</comment>
<keyword evidence="3" id="KW-1185">Reference proteome</keyword>
<organism evidence="2 3">
    <name type="scientific">Pleuronectes platessa</name>
    <name type="common">European plaice</name>
    <dbReference type="NCBI Taxonomy" id="8262"/>
    <lineage>
        <taxon>Eukaryota</taxon>
        <taxon>Metazoa</taxon>
        <taxon>Chordata</taxon>
        <taxon>Craniata</taxon>
        <taxon>Vertebrata</taxon>
        <taxon>Euteleostomi</taxon>
        <taxon>Actinopterygii</taxon>
        <taxon>Neopterygii</taxon>
        <taxon>Teleostei</taxon>
        <taxon>Neoteleostei</taxon>
        <taxon>Acanthomorphata</taxon>
        <taxon>Carangaria</taxon>
        <taxon>Pleuronectiformes</taxon>
        <taxon>Pleuronectoidei</taxon>
        <taxon>Pleuronectidae</taxon>
        <taxon>Pleuronectes</taxon>
    </lineage>
</organism>
<feature type="region of interest" description="Disordered" evidence="1">
    <location>
        <begin position="101"/>
        <end position="149"/>
    </location>
</feature>
<protein>
    <submittedName>
        <fullName evidence="2">Uncharacterized protein</fullName>
    </submittedName>
</protein>